<dbReference type="EMBL" id="MJBS01000040">
    <property type="protein sequence ID" value="OHE99044.1"/>
    <property type="molecule type" value="Genomic_DNA"/>
</dbReference>
<keyword evidence="8" id="KW-1185">Reference proteome</keyword>
<dbReference type="GO" id="GO:0008270">
    <property type="term" value="F:zinc ion binding"/>
    <property type="evidence" value="ECO:0007669"/>
    <property type="project" value="UniProtKB-KW"/>
</dbReference>
<comment type="caution">
    <text evidence="7">The sequence shown here is derived from an EMBL/GenBank/DDBJ whole genome shotgun (WGS) entry which is preliminary data.</text>
</comment>
<dbReference type="STRING" id="1209926.A0A1G4BCC4"/>
<reference evidence="7 8" key="1">
    <citation type="submission" date="2016-09" db="EMBL/GenBank/DDBJ databases">
        <authorList>
            <person name="Capua I."/>
            <person name="De Benedictis P."/>
            <person name="Joannis T."/>
            <person name="Lombin L.H."/>
            <person name="Cattoli G."/>
        </authorList>
    </citation>
    <scope>NUCLEOTIDE SEQUENCE [LARGE SCALE GENOMIC DNA]</scope>
    <source>
        <strain evidence="7 8">IMI 309357</strain>
    </source>
</reference>
<dbReference type="GO" id="GO:0005634">
    <property type="term" value="C:nucleus"/>
    <property type="evidence" value="ECO:0007669"/>
    <property type="project" value="UniProtKB-SubCell"/>
</dbReference>
<dbReference type="AlphaFoldDB" id="A0A1G4BCC4"/>
<dbReference type="GO" id="GO:0000978">
    <property type="term" value="F:RNA polymerase II cis-regulatory region sequence-specific DNA binding"/>
    <property type="evidence" value="ECO:0007669"/>
    <property type="project" value="InterPro"/>
</dbReference>
<evidence type="ECO:0000256" key="6">
    <source>
        <dbReference type="ARBA" id="ARBA00023242"/>
    </source>
</evidence>
<dbReference type="RefSeq" id="XP_022476193.1">
    <property type="nucleotide sequence ID" value="XM_022617376.1"/>
</dbReference>
<keyword evidence="4" id="KW-0863">Zinc-finger</keyword>
<name>A0A1G4BCC4_9PEZI</name>
<organism evidence="7 8">
    <name type="scientific">Colletotrichum orchidophilum</name>
    <dbReference type="NCBI Taxonomy" id="1209926"/>
    <lineage>
        <taxon>Eukaryota</taxon>
        <taxon>Fungi</taxon>
        <taxon>Dikarya</taxon>
        <taxon>Ascomycota</taxon>
        <taxon>Pezizomycotina</taxon>
        <taxon>Sordariomycetes</taxon>
        <taxon>Hypocreomycetidae</taxon>
        <taxon>Glomerellales</taxon>
        <taxon>Glomerellaceae</taxon>
        <taxon>Colletotrichum</taxon>
    </lineage>
</organism>
<proteinExistence type="predicted"/>
<dbReference type="GeneID" id="34558886"/>
<evidence type="ECO:0000256" key="5">
    <source>
        <dbReference type="ARBA" id="ARBA00022833"/>
    </source>
</evidence>
<dbReference type="PANTHER" id="PTHR40626">
    <property type="entry name" value="MIP31509P"/>
    <property type="match status" value="1"/>
</dbReference>
<evidence type="ECO:0000256" key="3">
    <source>
        <dbReference type="ARBA" id="ARBA00022737"/>
    </source>
</evidence>
<gene>
    <name evidence="7" type="ORF">CORC01_05734</name>
</gene>
<comment type="subcellular location">
    <subcellularLocation>
        <location evidence="1">Nucleus</location>
    </subcellularLocation>
</comment>
<dbReference type="Proteomes" id="UP000176998">
    <property type="component" value="Unassembled WGS sequence"/>
</dbReference>
<keyword evidence="3" id="KW-0677">Repeat</keyword>
<keyword evidence="5" id="KW-0862">Zinc</keyword>
<dbReference type="GO" id="GO:0000785">
    <property type="term" value="C:chromatin"/>
    <property type="evidence" value="ECO:0007669"/>
    <property type="project" value="TreeGrafter"/>
</dbReference>
<evidence type="ECO:0000313" key="7">
    <source>
        <dbReference type="EMBL" id="OHE99044.1"/>
    </source>
</evidence>
<keyword evidence="2" id="KW-0479">Metal-binding</keyword>
<evidence type="ECO:0000256" key="2">
    <source>
        <dbReference type="ARBA" id="ARBA00022723"/>
    </source>
</evidence>
<evidence type="ECO:0000313" key="8">
    <source>
        <dbReference type="Proteomes" id="UP000176998"/>
    </source>
</evidence>
<keyword evidence="6" id="KW-0539">Nucleus</keyword>
<dbReference type="OrthoDB" id="654211at2759"/>
<evidence type="ECO:0000256" key="4">
    <source>
        <dbReference type="ARBA" id="ARBA00022771"/>
    </source>
</evidence>
<sequence>MCSIGALYRLDRCRARRLWDLALRLIEPVGRHSTCSTRIVILITVKILTRDCPLGVLQTKFLLTFFATFSGDNDLAARSIGENTYFTLIWLQRESWKRLLGAIYVASTVNIVIYGLSPAFNASQDLEIEHFHDENLWNASSANEWRELRASHSKRNSRTTKDILKDVLYENTDDSRFESYHISPFTALVLMDAVLVHTWQLHQVSQTSCCGLLNQARVSQLEDMDDNNIPSLCFSSQAILRAAHIRLFDNTARFDRLSLLAEDPSTIDSCVATFANTKVERDVHVLKAIEKTLEGFVIPMRMGHMLVRKTAAFRWSVEHAVVAWDNALFTTKWAHSIELDMRKGIGPSAAELGLLEKMKDVLEEADYGANGSTSIAAGLAKTCSLLLQDVSYTFQAHVLAHRHGTSGMSWTLCYGLQDNTPSKHGASLSP</sequence>
<accession>A0A1G4BCC4</accession>
<dbReference type="PANTHER" id="PTHR40626:SF11">
    <property type="entry name" value="ZINC FINGER PROTEIN YPR022C"/>
    <property type="match status" value="1"/>
</dbReference>
<dbReference type="GO" id="GO:0000981">
    <property type="term" value="F:DNA-binding transcription factor activity, RNA polymerase II-specific"/>
    <property type="evidence" value="ECO:0007669"/>
    <property type="project" value="InterPro"/>
</dbReference>
<protein>
    <submittedName>
        <fullName evidence="7">Uncharacterized protein</fullName>
    </submittedName>
</protein>
<evidence type="ECO:0000256" key="1">
    <source>
        <dbReference type="ARBA" id="ARBA00004123"/>
    </source>
</evidence>
<dbReference type="InterPro" id="IPR051059">
    <property type="entry name" value="VerF-like"/>
</dbReference>